<protein>
    <recommendedName>
        <fullName evidence="4">MADS-box domain-containing protein</fullName>
    </recommendedName>
</protein>
<feature type="region of interest" description="Disordered" evidence="1">
    <location>
        <begin position="126"/>
        <end position="207"/>
    </location>
</feature>
<dbReference type="Gene3D" id="3.40.1810.10">
    <property type="entry name" value="Transcription factor, MADS-box"/>
    <property type="match status" value="1"/>
</dbReference>
<dbReference type="OrthoDB" id="601557at2759"/>
<accession>A0A8K0IP99</accession>
<dbReference type="EMBL" id="CM017882">
    <property type="protein sequence ID" value="KAG1363573.1"/>
    <property type="molecule type" value="Genomic_DNA"/>
</dbReference>
<dbReference type="SUPFAM" id="SSF55455">
    <property type="entry name" value="SRF-like"/>
    <property type="match status" value="1"/>
</dbReference>
<proteinExistence type="predicted"/>
<gene>
    <name evidence="2" type="ORF">COCNU_11G004000</name>
</gene>
<evidence type="ECO:0008006" key="4">
    <source>
        <dbReference type="Google" id="ProtNLM"/>
    </source>
</evidence>
<evidence type="ECO:0000313" key="2">
    <source>
        <dbReference type="EMBL" id="KAG1363573.1"/>
    </source>
</evidence>
<dbReference type="InterPro" id="IPR036879">
    <property type="entry name" value="TF_MADSbox_sf"/>
</dbReference>
<keyword evidence="3" id="KW-1185">Reference proteome</keyword>
<reference evidence="2" key="2">
    <citation type="submission" date="2019-07" db="EMBL/GenBank/DDBJ databases">
        <authorList>
            <person name="Yang Y."/>
            <person name="Bocs S."/>
            <person name="Baudouin L."/>
        </authorList>
    </citation>
    <scope>NUCLEOTIDE SEQUENCE</scope>
    <source>
        <tissue evidence="2">Spear leaf of Hainan Tall coconut</tissue>
    </source>
</reference>
<dbReference type="AlphaFoldDB" id="A0A8K0IP99"/>
<dbReference type="GO" id="GO:0003677">
    <property type="term" value="F:DNA binding"/>
    <property type="evidence" value="ECO:0007669"/>
    <property type="project" value="InterPro"/>
</dbReference>
<evidence type="ECO:0000313" key="3">
    <source>
        <dbReference type="Proteomes" id="UP000797356"/>
    </source>
</evidence>
<dbReference type="GO" id="GO:0046983">
    <property type="term" value="F:protein dimerization activity"/>
    <property type="evidence" value="ECO:0007669"/>
    <property type="project" value="InterPro"/>
</dbReference>
<name>A0A8K0IP99_COCNU</name>
<dbReference type="Proteomes" id="UP000797356">
    <property type="component" value="Chromosome 11"/>
</dbReference>
<feature type="compositionally biased region" description="Basic and acidic residues" evidence="1">
    <location>
        <begin position="187"/>
        <end position="197"/>
    </location>
</feature>
<organism evidence="2 3">
    <name type="scientific">Cocos nucifera</name>
    <name type="common">Coconut palm</name>
    <dbReference type="NCBI Taxonomy" id="13894"/>
    <lineage>
        <taxon>Eukaryota</taxon>
        <taxon>Viridiplantae</taxon>
        <taxon>Streptophyta</taxon>
        <taxon>Embryophyta</taxon>
        <taxon>Tracheophyta</taxon>
        <taxon>Spermatophyta</taxon>
        <taxon>Magnoliopsida</taxon>
        <taxon>Liliopsida</taxon>
        <taxon>Arecaceae</taxon>
        <taxon>Arecoideae</taxon>
        <taxon>Cocoseae</taxon>
        <taxon>Attaleinae</taxon>
        <taxon>Cocos</taxon>
    </lineage>
</organism>
<comment type="caution">
    <text evidence="2">The sequence shown here is derived from an EMBL/GenBank/DDBJ whole genome shotgun (WGS) entry which is preliminary data.</text>
</comment>
<reference evidence="2" key="1">
    <citation type="journal article" date="2017" name="Gigascience">
        <title>The genome draft of coconut (Cocos nucifera).</title>
        <authorList>
            <person name="Xiao Y."/>
            <person name="Xu P."/>
            <person name="Fan H."/>
            <person name="Baudouin L."/>
            <person name="Xia W."/>
            <person name="Bocs S."/>
            <person name="Xu J."/>
            <person name="Li Q."/>
            <person name="Guo A."/>
            <person name="Zhou L."/>
            <person name="Li J."/>
            <person name="Wu Y."/>
            <person name="Ma Z."/>
            <person name="Armero A."/>
            <person name="Issali A.E."/>
            <person name="Liu N."/>
            <person name="Peng M."/>
            <person name="Yang Y."/>
        </authorList>
    </citation>
    <scope>NUCLEOTIDE SEQUENCE</scope>
    <source>
        <tissue evidence="2">Spear leaf of Hainan Tall coconut</tissue>
    </source>
</reference>
<sequence length="256" mass="27449">MLVSASAEAYELATLCDVELALVCYPSDDAEPTTWPPDRSKIEESIHRYLVTPAHKKIPKNQITLNNPNPGADGKKEAAEAAAAKAAEEADWLRIPFPDDEDKLIAVGGILESRLKAVRKMIAVRRTEGRRDPRPSAGYPAKKLPVAAASASGGDPKPSAGDPPEKLARGQGGPPPPAAAVVAESACRTDPRTSDRDRRKRVARDYGPVWGSGHPNFSAASMATGRGAGRVPNFWYPCPCCYCPIHSHLLLGWNGR</sequence>
<evidence type="ECO:0000256" key="1">
    <source>
        <dbReference type="SAM" id="MobiDB-lite"/>
    </source>
</evidence>